<organism evidence="1 2">
    <name type="scientific">Aureobasidium uvarum</name>
    <dbReference type="NCBI Taxonomy" id="2773716"/>
    <lineage>
        <taxon>Eukaryota</taxon>
        <taxon>Fungi</taxon>
        <taxon>Dikarya</taxon>
        <taxon>Ascomycota</taxon>
        <taxon>Pezizomycotina</taxon>
        <taxon>Dothideomycetes</taxon>
        <taxon>Dothideomycetidae</taxon>
        <taxon>Dothideales</taxon>
        <taxon>Saccotheciaceae</taxon>
        <taxon>Aureobasidium</taxon>
    </lineage>
</organism>
<dbReference type="OrthoDB" id="610608at2759"/>
<dbReference type="AlphaFoldDB" id="A0A9N8KK08"/>
<reference evidence="1" key="1">
    <citation type="submission" date="2020-06" db="EMBL/GenBank/DDBJ databases">
        <authorList>
            <person name="Onetto C."/>
        </authorList>
    </citation>
    <scope>NUCLEOTIDE SEQUENCE</scope>
</reference>
<dbReference type="Proteomes" id="UP000745764">
    <property type="component" value="Unassembled WGS sequence"/>
</dbReference>
<proteinExistence type="predicted"/>
<name>A0A9N8KK08_9PEZI</name>
<evidence type="ECO:0000313" key="1">
    <source>
        <dbReference type="EMBL" id="CAD0109057.1"/>
    </source>
</evidence>
<sequence>MAVLSPLTTDPDDLEIKTKLPNALHFRRGRHYARARNMELDLPIPPLPTDASKPDWTMVRKAWWSVIDLVYRSANSPMRLAMDMRITGDSDITMAPQRGNSHGTVALEIGSVTDTVTEEEWQTFCQGLVDALTALAPQGRLRPHWGKEWMKMRFSGLPAREYVRTTAYKTEIPECLTTLEMIGKRQGWTLKDLHMRFSNKLLDEIFFYETPIRT</sequence>
<comment type="caution">
    <text evidence="1">The sequence shown here is derived from an EMBL/GenBank/DDBJ whole genome shotgun (WGS) entry which is preliminary data.</text>
</comment>
<gene>
    <name evidence="1" type="ORF">AWRI4620_LOCUS3312</name>
</gene>
<evidence type="ECO:0000313" key="2">
    <source>
        <dbReference type="Proteomes" id="UP000745764"/>
    </source>
</evidence>
<keyword evidence="2" id="KW-1185">Reference proteome</keyword>
<protein>
    <submittedName>
        <fullName evidence="1">Uncharacterized protein</fullName>
    </submittedName>
</protein>
<dbReference type="EMBL" id="CAINUL010000003">
    <property type="protein sequence ID" value="CAD0109057.1"/>
    <property type="molecule type" value="Genomic_DNA"/>
</dbReference>
<accession>A0A9N8KK08</accession>